<dbReference type="Gene3D" id="2.40.50.140">
    <property type="entry name" value="Nucleic acid-binding proteins"/>
    <property type="match status" value="1"/>
</dbReference>
<reference evidence="11 12" key="1">
    <citation type="journal article" date="2016" name="Nat. Commun.">
        <title>Thousands of microbial genomes shed light on interconnected biogeochemical processes in an aquifer system.</title>
        <authorList>
            <person name="Anantharaman K."/>
            <person name="Brown C.T."/>
            <person name="Hug L.A."/>
            <person name="Sharon I."/>
            <person name="Castelle C.J."/>
            <person name="Probst A.J."/>
            <person name="Thomas B.C."/>
            <person name="Singh A."/>
            <person name="Wilkins M.J."/>
            <person name="Karaoz U."/>
            <person name="Brodie E.L."/>
            <person name="Williams K.H."/>
            <person name="Hubbard S.S."/>
            <person name="Banfield J.F."/>
        </authorList>
    </citation>
    <scope>NUCLEOTIDE SEQUENCE [LARGE SCALE GENOMIC DNA]</scope>
</reference>
<dbReference type="GO" id="GO:0000175">
    <property type="term" value="F:3'-5'-RNA exonuclease activity"/>
    <property type="evidence" value="ECO:0007669"/>
    <property type="project" value="TreeGrafter"/>
</dbReference>
<feature type="binding site" evidence="8">
    <location>
        <position position="497"/>
    </location>
    <ligand>
        <name>Mg(2+)</name>
        <dbReference type="ChEBI" id="CHEBI:18420"/>
    </ligand>
</feature>
<dbReference type="SUPFAM" id="SSF50249">
    <property type="entry name" value="Nucleic acid-binding proteins"/>
    <property type="match status" value="1"/>
</dbReference>
<evidence type="ECO:0000259" key="10">
    <source>
        <dbReference type="PROSITE" id="PS50126"/>
    </source>
</evidence>
<dbReference type="EC" id="2.7.7.8" evidence="8"/>
<dbReference type="CDD" id="cd02393">
    <property type="entry name" value="KH-I_PNPase"/>
    <property type="match status" value="1"/>
</dbReference>
<dbReference type="SUPFAM" id="SSF55666">
    <property type="entry name" value="Ribonuclease PH domain 2-like"/>
    <property type="match status" value="2"/>
</dbReference>
<dbReference type="GO" id="GO:0000287">
    <property type="term" value="F:magnesium ion binding"/>
    <property type="evidence" value="ECO:0007669"/>
    <property type="project" value="UniProtKB-UniRule"/>
</dbReference>
<evidence type="ECO:0000313" key="11">
    <source>
        <dbReference type="EMBL" id="OGY89559.1"/>
    </source>
</evidence>
<dbReference type="InterPro" id="IPR012162">
    <property type="entry name" value="PNPase"/>
</dbReference>
<comment type="catalytic activity">
    <reaction evidence="8">
        <text>RNA(n+1) + phosphate = RNA(n) + a ribonucleoside 5'-diphosphate</text>
        <dbReference type="Rhea" id="RHEA:22096"/>
        <dbReference type="Rhea" id="RHEA-COMP:14527"/>
        <dbReference type="Rhea" id="RHEA-COMP:17342"/>
        <dbReference type="ChEBI" id="CHEBI:43474"/>
        <dbReference type="ChEBI" id="CHEBI:57930"/>
        <dbReference type="ChEBI" id="CHEBI:140395"/>
        <dbReference type="EC" id="2.7.7.8"/>
    </reaction>
</comment>
<dbReference type="GO" id="GO:0003723">
    <property type="term" value="F:RNA binding"/>
    <property type="evidence" value="ECO:0007669"/>
    <property type="project" value="UniProtKB-UniRule"/>
</dbReference>
<gene>
    <name evidence="8" type="primary">pnp</name>
    <name evidence="11" type="ORF">A2677_03825</name>
</gene>
<evidence type="ECO:0000256" key="9">
    <source>
        <dbReference type="SAM" id="MobiDB-lite"/>
    </source>
</evidence>
<proteinExistence type="inferred from homology"/>
<dbReference type="InterPro" id="IPR020568">
    <property type="entry name" value="Ribosomal_Su5_D2-typ_SF"/>
</dbReference>
<dbReference type="GO" id="GO:0004654">
    <property type="term" value="F:polyribonucleotide nucleotidyltransferase activity"/>
    <property type="evidence" value="ECO:0007669"/>
    <property type="project" value="UniProtKB-UniRule"/>
</dbReference>
<evidence type="ECO:0000256" key="4">
    <source>
        <dbReference type="ARBA" id="ARBA00022695"/>
    </source>
</evidence>
<dbReference type="Pfam" id="PF01138">
    <property type="entry name" value="RNase_PH"/>
    <property type="match status" value="2"/>
</dbReference>
<keyword evidence="7 8" id="KW-0694">RNA-binding</keyword>
<feature type="region of interest" description="Disordered" evidence="9">
    <location>
        <begin position="717"/>
        <end position="753"/>
    </location>
</feature>
<dbReference type="NCBIfam" id="TIGR03591">
    <property type="entry name" value="polynuc_phos"/>
    <property type="match status" value="1"/>
</dbReference>
<dbReference type="Gene3D" id="3.30.230.70">
    <property type="entry name" value="GHMP Kinase, N-terminal domain"/>
    <property type="match status" value="2"/>
</dbReference>
<keyword evidence="3 8" id="KW-0808">Transferase</keyword>
<comment type="function">
    <text evidence="8">Involved in mRNA degradation. Catalyzes the phosphorolysis of single-stranded polyribonucleotides processively in the 3'- to 5'-direction.</text>
</comment>
<evidence type="ECO:0000256" key="8">
    <source>
        <dbReference type="HAMAP-Rule" id="MF_01595"/>
    </source>
</evidence>
<dbReference type="Pfam" id="PF00013">
    <property type="entry name" value="KH_1"/>
    <property type="match status" value="1"/>
</dbReference>
<keyword evidence="4 8" id="KW-0548">Nucleotidyltransferase</keyword>
<dbReference type="GO" id="GO:0006396">
    <property type="term" value="P:RNA processing"/>
    <property type="evidence" value="ECO:0007669"/>
    <property type="project" value="InterPro"/>
</dbReference>
<dbReference type="InterPro" id="IPR004087">
    <property type="entry name" value="KH_dom"/>
</dbReference>
<dbReference type="PROSITE" id="PS50084">
    <property type="entry name" value="KH_TYPE_1"/>
    <property type="match status" value="1"/>
</dbReference>
<accession>A0A1G2BLY8</accession>
<dbReference type="GO" id="GO:0005829">
    <property type="term" value="C:cytosol"/>
    <property type="evidence" value="ECO:0007669"/>
    <property type="project" value="UniProtKB-ARBA"/>
</dbReference>
<dbReference type="Pfam" id="PF00575">
    <property type="entry name" value="S1"/>
    <property type="match status" value="1"/>
</dbReference>
<evidence type="ECO:0000256" key="6">
    <source>
        <dbReference type="ARBA" id="ARBA00022842"/>
    </source>
</evidence>
<dbReference type="InterPro" id="IPR003029">
    <property type="entry name" value="S1_domain"/>
</dbReference>
<dbReference type="PANTHER" id="PTHR11252">
    <property type="entry name" value="POLYRIBONUCLEOTIDE NUCLEOTIDYLTRANSFERASE"/>
    <property type="match status" value="1"/>
</dbReference>
<dbReference type="AlphaFoldDB" id="A0A1G2BLY8"/>
<feature type="domain" description="S1 motif" evidence="10">
    <location>
        <begin position="634"/>
        <end position="710"/>
    </location>
</feature>
<dbReference type="GO" id="GO:0006402">
    <property type="term" value="P:mRNA catabolic process"/>
    <property type="evidence" value="ECO:0007669"/>
    <property type="project" value="UniProtKB-UniRule"/>
</dbReference>
<dbReference type="InterPro" id="IPR027408">
    <property type="entry name" value="PNPase/RNase_PH_dom_sf"/>
</dbReference>
<dbReference type="FunFam" id="3.30.230.70:FF:000001">
    <property type="entry name" value="Polyribonucleotide nucleotidyltransferase"/>
    <property type="match status" value="1"/>
</dbReference>
<dbReference type="NCBIfam" id="NF008805">
    <property type="entry name" value="PRK11824.1"/>
    <property type="match status" value="1"/>
</dbReference>
<dbReference type="InterPro" id="IPR036456">
    <property type="entry name" value="PNPase_PH_RNA-bd_sf"/>
</dbReference>
<dbReference type="SUPFAM" id="SSF54791">
    <property type="entry name" value="Eukaryotic type KH-domain (KH-domain type I)"/>
    <property type="match status" value="1"/>
</dbReference>
<dbReference type="HAMAP" id="MF_01595">
    <property type="entry name" value="PNPase"/>
    <property type="match status" value="1"/>
</dbReference>
<comment type="similarity">
    <text evidence="1 8">Belongs to the polyribonucleotide nucleotidyltransferase family.</text>
</comment>
<dbReference type="PANTHER" id="PTHR11252:SF0">
    <property type="entry name" value="POLYRIBONUCLEOTIDE NUCLEOTIDYLTRANSFERASE 1, MITOCHONDRIAL"/>
    <property type="match status" value="1"/>
</dbReference>
<comment type="subcellular location">
    <subcellularLocation>
        <location evidence="8">Cytoplasm</location>
    </subcellularLocation>
</comment>
<protein>
    <recommendedName>
        <fullName evidence="8">Polyribonucleotide nucleotidyltransferase</fullName>
        <ecNumber evidence="8">2.7.7.8</ecNumber>
    </recommendedName>
    <alternativeName>
        <fullName evidence="8">Polynucleotide phosphorylase</fullName>
        <shortName evidence="8">PNPase</shortName>
    </alternativeName>
</protein>
<dbReference type="SMART" id="SM00316">
    <property type="entry name" value="S1"/>
    <property type="match status" value="1"/>
</dbReference>
<evidence type="ECO:0000313" key="12">
    <source>
        <dbReference type="Proteomes" id="UP000177817"/>
    </source>
</evidence>
<dbReference type="InterPro" id="IPR004088">
    <property type="entry name" value="KH_dom_type_1"/>
</dbReference>
<dbReference type="CDD" id="cd11364">
    <property type="entry name" value="RNase_PH_PNPase_2"/>
    <property type="match status" value="1"/>
</dbReference>
<dbReference type="FunFam" id="3.30.1370.10:FF:000001">
    <property type="entry name" value="Polyribonucleotide nucleotidyltransferase"/>
    <property type="match status" value="1"/>
</dbReference>
<dbReference type="PROSITE" id="PS50126">
    <property type="entry name" value="S1"/>
    <property type="match status" value="1"/>
</dbReference>
<evidence type="ECO:0000256" key="1">
    <source>
        <dbReference type="ARBA" id="ARBA00007404"/>
    </source>
</evidence>
<dbReference type="FunFam" id="3.30.230.70:FF:000002">
    <property type="entry name" value="Polyribonucleotide nucleotidyltransferase"/>
    <property type="match status" value="1"/>
</dbReference>
<dbReference type="EMBL" id="MHKK01000030">
    <property type="protein sequence ID" value="OGY89559.1"/>
    <property type="molecule type" value="Genomic_DNA"/>
</dbReference>
<dbReference type="InterPro" id="IPR012340">
    <property type="entry name" value="NA-bd_OB-fold"/>
</dbReference>
<keyword evidence="2 8" id="KW-0963">Cytoplasm</keyword>
<name>A0A1G2BLY8_9BACT</name>
<dbReference type="SMART" id="SM00322">
    <property type="entry name" value="KH"/>
    <property type="match status" value="1"/>
</dbReference>
<dbReference type="InterPro" id="IPR001247">
    <property type="entry name" value="ExoRNase_PH_dom1"/>
</dbReference>
<organism evidence="11 12">
    <name type="scientific">Candidatus Komeilibacteria bacterium RIFCSPHIGHO2_01_FULL_52_14</name>
    <dbReference type="NCBI Taxonomy" id="1798549"/>
    <lineage>
        <taxon>Bacteria</taxon>
        <taxon>Candidatus Komeiliibacteriota</taxon>
    </lineage>
</organism>
<dbReference type="InterPro" id="IPR036612">
    <property type="entry name" value="KH_dom_type_1_sf"/>
</dbReference>
<keyword evidence="5 8" id="KW-0479">Metal-binding</keyword>
<dbReference type="SUPFAM" id="SSF46915">
    <property type="entry name" value="Polynucleotide phosphorylase/guanosine pentaphosphate synthase (PNPase/GPSI), domain 3"/>
    <property type="match status" value="1"/>
</dbReference>
<evidence type="ECO:0000256" key="5">
    <source>
        <dbReference type="ARBA" id="ARBA00022723"/>
    </source>
</evidence>
<comment type="caution">
    <text evidence="11">The sequence shown here is derived from an EMBL/GenBank/DDBJ whole genome shotgun (WGS) entry which is preliminary data.</text>
</comment>
<evidence type="ECO:0000256" key="2">
    <source>
        <dbReference type="ARBA" id="ARBA00022490"/>
    </source>
</evidence>
<evidence type="ECO:0000256" key="7">
    <source>
        <dbReference type="ARBA" id="ARBA00022884"/>
    </source>
</evidence>
<dbReference type="PIRSF" id="PIRSF005499">
    <property type="entry name" value="PNPase"/>
    <property type="match status" value="1"/>
</dbReference>
<sequence>MTKPRVFEKEFADRKLTVEIGKLAGQAHGSCTVRYGDTVVLATAVIAPKERDGVDYFPLTVDYEERLYAAGKIKGSRFIKREGRATDEAVLTARLIDRCVRPLFKGMTYKDLQVIVTVLSVDGENDPDVPAMIAASIALGISPIPWGGPIAGVRIGLVEGALRVNPSYAEREKAILDLFVAGTTDEVVMIEAGGIQVAEKDFYAAVEFGQKQNADLMSFLNDIVREVGVPKRTEAERTDEEKTMDELVQRKLKEFLSGKKLSAVYTKDKIRTKENVAAMKDELDAILKADNEVSKDARAKATAALDTAIEEAARDLVLKTNRRVDGRELDELRELSAEVSVLPRTHGSGLFQRGETQVLSIVTLGSPGDEQTLDTMEESGTKRFMHHYNFPPFSVGEVKPMRGPSRRDIGHGALAEKALVPLIPAKENFPYTIRVVSEVLSSNGSSSQASICGSSLALMDAGVPVAGPCAGIAMGLIMDPSDKKNYRILSDIQGVEDHAGDMDFKVAGTEKGITAAQLDIKLGGISLEIVEKTVTQAREARLKVLATMAKAIAEPRASLSEYAPRIISLNIPVDKIREVIGSGGKIINEIIESCGVEAIDIDDDGFVVITSHSAEGAEKAKAWVESIAKDVELGAVYDGVVTQIVTDRNSGEEIGAIVELGKGKDGMVHISQLRYERIGKVSDVVKVGETIKVKVIDVDTVRGRISLSAKALLTPPANYQGYEDRPRNTSHGANGRPGFNRPPRDRRDRGTRF</sequence>
<dbReference type="SUPFAM" id="SSF54211">
    <property type="entry name" value="Ribosomal protein S5 domain 2-like"/>
    <property type="match status" value="2"/>
</dbReference>
<dbReference type="Proteomes" id="UP000177817">
    <property type="component" value="Unassembled WGS sequence"/>
</dbReference>
<evidence type="ECO:0000256" key="3">
    <source>
        <dbReference type="ARBA" id="ARBA00022679"/>
    </source>
</evidence>
<comment type="cofactor">
    <cofactor evidence="8">
        <name>Mg(2+)</name>
        <dbReference type="ChEBI" id="CHEBI:18420"/>
    </cofactor>
</comment>
<dbReference type="Pfam" id="PF03725">
    <property type="entry name" value="RNase_PH_C"/>
    <property type="match status" value="1"/>
</dbReference>
<feature type="binding site" evidence="8">
    <location>
        <position position="503"/>
    </location>
    <ligand>
        <name>Mg(2+)</name>
        <dbReference type="ChEBI" id="CHEBI:18420"/>
    </ligand>
</feature>
<keyword evidence="6 8" id="KW-0460">Magnesium</keyword>
<feature type="compositionally biased region" description="Basic and acidic residues" evidence="9">
    <location>
        <begin position="742"/>
        <end position="753"/>
    </location>
</feature>
<dbReference type="InterPro" id="IPR036345">
    <property type="entry name" value="ExoRNase_PH_dom2_sf"/>
</dbReference>
<dbReference type="Gene3D" id="3.30.1370.10">
    <property type="entry name" value="K Homology domain, type 1"/>
    <property type="match status" value="1"/>
</dbReference>
<dbReference type="InterPro" id="IPR015847">
    <property type="entry name" value="ExoRNase_PH_dom2"/>
</dbReference>